<dbReference type="Proteomes" id="UP001378956">
    <property type="component" value="Unassembled WGS sequence"/>
</dbReference>
<accession>A0ABU8NU93</accession>
<evidence type="ECO:0000313" key="1">
    <source>
        <dbReference type="EMBL" id="MEJ2905042.1"/>
    </source>
</evidence>
<dbReference type="EMBL" id="JBBEUB010000009">
    <property type="protein sequence ID" value="MEJ2905042.1"/>
    <property type="molecule type" value="Genomic_DNA"/>
</dbReference>
<proteinExistence type="predicted"/>
<comment type="caution">
    <text evidence="1">The sequence shown here is derived from an EMBL/GenBank/DDBJ whole genome shotgun (WGS) entry which is preliminary data.</text>
</comment>
<evidence type="ECO:0008006" key="3">
    <source>
        <dbReference type="Google" id="ProtNLM"/>
    </source>
</evidence>
<reference evidence="1 2" key="1">
    <citation type="submission" date="2024-03" db="EMBL/GenBank/DDBJ databases">
        <title>Sequence of Lycoming College Course Isolates.</title>
        <authorList>
            <person name="Plotts O."/>
            <person name="Newman J."/>
        </authorList>
    </citation>
    <scope>NUCLEOTIDE SEQUENCE [LARGE SCALE GENOMIC DNA]</scope>
    <source>
        <strain evidence="1 2">CJB-3</strain>
    </source>
</reference>
<dbReference type="RefSeq" id="WP_337717509.1">
    <property type="nucleotide sequence ID" value="NZ_JBBEUB010000009.1"/>
</dbReference>
<evidence type="ECO:0000313" key="2">
    <source>
        <dbReference type="Proteomes" id="UP001378956"/>
    </source>
</evidence>
<name>A0ABU8NU93_9SPHI</name>
<organism evidence="1 2">
    <name type="scientific">Pedobacter panaciterrae</name>
    <dbReference type="NCBI Taxonomy" id="363849"/>
    <lineage>
        <taxon>Bacteria</taxon>
        <taxon>Pseudomonadati</taxon>
        <taxon>Bacteroidota</taxon>
        <taxon>Sphingobacteriia</taxon>
        <taxon>Sphingobacteriales</taxon>
        <taxon>Sphingobacteriaceae</taxon>
        <taxon>Pedobacter</taxon>
    </lineage>
</organism>
<keyword evidence="2" id="KW-1185">Reference proteome</keyword>
<gene>
    <name evidence="1" type="ORF">WAE58_21535</name>
</gene>
<protein>
    <recommendedName>
        <fullName evidence="3">HEPN domain-containing protein</fullName>
    </recommendedName>
</protein>
<sequence>MSPVSESDKAKINFLYTQIKNINVPNFYERETVDLEVKVRDGLEIILKAIKEVSTIIKD</sequence>